<feature type="transmembrane region" description="Helical" evidence="1">
    <location>
        <begin position="97"/>
        <end position="117"/>
    </location>
</feature>
<organism evidence="2 3">
    <name type="scientific">Paeniglutamicibacter sulfureus</name>
    <dbReference type="NCBI Taxonomy" id="43666"/>
    <lineage>
        <taxon>Bacteria</taxon>
        <taxon>Bacillati</taxon>
        <taxon>Actinomycetota</taxon>
        <taxon>Actinomycetes</taxon>
        <taxon>Micrococcales</taxon>
        <taxon>Micrococcaceae</taxon>
        <taxon>Paeniglutamicibacter</taxon>
    </lineage>
</organism>
<dbReference type="EMBL" id="JAVDYI010000001">
    <property type="protein sequence ID" value="MDR7359697.1"/>
    <property type="molecule type" value="Genomic_DNA"/>
</dbReference>
<evidence type="ECO:0000313" key="2">
    <source>
        <dbReference type="EMBL" id="MDR7359697.1"/>
    </source>
</evidence>
<keyword evidence="3" id="KW-1185">Reference proteome</keyword>
<dbReference type="RefSeq" id="WP_007273070.1">
    <property type="nucleotide sequence ID" value="NZ_BAAAWO010000001.1"/>
</dbReference>
<keyword evidence="1" id="KW-0812">Transmembrane</keyword>
<accession>A0ABU2BM27</accession>
<feature type="transmembrane region" description="Helical" evidence="1">
    <location>
        <begin position="123"/>
        <end position="143"/>
    </location>
</feature>
<evidence type="ECO:0000256" key="1">
    <source>
        <dbReference type="SAM" id="Phobius"/>
    </source>
</evidence>
<protein>
    <recommendedName>
        <fullName evidence="4">Transmembrane protein</fullName>
    </recommendedName>
</protein>
<evidence type="ECO:0000313" key="3">
    <source>
        <dbReference type="Proteomes" id="UP001183817"/>
    </source>
</evidence>
<name>A0ABU2BM27_9MICC</name>
<keyword evidence="1" id="KW-1133">Transmembrane helix</keyword>
<comment type="caution">
    <text evidence="2">The sequence shown here is derived from an EMBL/GenBank/DDBJ whole genome shotgun (WGS) entry which is preliminary data.</text>
</comment>
<proteinExistence type="predicted"/>
<sequence>MESNEIQQQLREAERAAAAPHIALPRSPWWHTLLISLTGPALVLLVTQTQGLFSERTPLGSIPTLTIVLIALVVILDQRKRRGVTPKGKAPQEIRRVFNWYLLGTIILIAGVFALAVTSSLWVSIPVSFVACLGGLTWFGIAYERAADRVRVRLA</sequence>
<evidence type="ECO:0008006" key="4">
    <source>
        <dbReference type="Google" id="ProtNLM"/>
    </source>
</evidence>
<feature type="transmembrane region" description="Helical" evidence="1">
    <location>
        <begin position="29"/>
        <end position="47"/>
    </location>
</feature>
<reference evidence="2 3" key="1">
    <citation type="submission" date="2023-07" db="EMBL/GenBank/DDBJ databases">
        <title>Sequencing the genomes of 1000 actinobacteria strains.</title>
        <authorList>
            <person name="Klenk H.-P."/>
        </authorList>
    </citation>
    <scope>NUCLEOTIDE SEQUENCE [LARGE SCALE GENOMIC DNA]</scope>
    <source>
        <strain evidence="2 3">DSM 20167</strain>
    </source>
</reference>
<feature type="transmembrane region" description="Helical" evidence="1">
    <location>
        <begin position="59"/>
        <end position="76"/>
    </location>
</feature>
<dbReference type="Proteomes" id="UP001183817">
    <property type="component" value="Unassembled WGS sequence"/>
</dbReference>
<keyword evidence="1" id="KW-0472">Membrane</keyword>
<gene>
    <name evidence="2" type="ORF">J2S64_003388</name>
</gene>